<dbReference type="InterPro" id="IPR032466">
    <property type="entry name" value="Metal_Hydrolase"/>
</dbReference>
<dbReference type="PROSITE" id="PS51257">
    <property type="entry name" value="PROKAR_LIPOPROTEIN"/>
    <property type="match status" value="1"/>
</dbReference>
<dbReference type="SUPFAM" id="SSF51338">
    <property type="entry name" value="Composite domain of metallo-dependent hydrolases"/>
    <property type="match status" value="1"/>
</dbReference>
<dbReference type="Gene3D" id="2.30.40.10">
    <property type="entry name" value="Urease, subunit C, domain 1"/>
    <property type="match status" value="1"/>
</dbReference>
<dbReference type="AlphaFoldDB" id="A0A381VMX7"/>
<dbReference type="Gene3D" id="3.10.310.70">
    <property type="match status" value="1"/>
</dbReference>
<feature type="domain" description="Amidohydrolase 3" evidence="1">
    <location>
        <begin position="86"/>
        <end position="555"/>
    </location>
</feature>
<dbReference type="PANTHER" id="PTHR22642:SF21">
    <property type="entry name" value="PERIPLASMIC PROTEIN"/>
    <property type="match status" value="1"/>
</dbReference>
<dbReference type="Gene3D" id="3.20.20.140">
    <property type="entry name" value="Metal-dependent hydrolases"/>
    <property type="match status" value="1"/>
</dbReference>
<dbReference type="SUPFAM" id="SSF51556">
    <property type="entry name" value="Metallo-dependent hydrolases"/>
    <property type="match status" value="1"/>
</dbReference>
<proteinExistence type="predicted"/>
<dbReference type="GO" id="GO:0016810">
    <property type="term" value="F:hydrolase activity, acting on carbon-nitrogen (but not peptide) bonds"/>
    <property type="evidence" value="ECO:0007669"/>
    <property type="project" value="InterPro"/>
</dbReference>
<gene>
    <name evidence="2" type="ORF">METZ01_LOCUS93861</name>
</gene>
<protein>
    <recommendedName>
        <fullName evidence="1">Amidohydrolase 3 domain-containing protein</fullName>
    </recommendedName>
</protein>
<dbReference type="EMBL" id="UINC01009136">
    <property type="protein sequence ID" value="SVA41007.1"/>
    <property type="molecule type" value="Genomic_DNA"/>
</dbReference>
<evidence type="ECO:0000313" key="2">
    <source>
        <dbReference type="EMBL" id="SVA41007.1"/>
    </source>
</evidence>
<organism evidence="2">
    <name type="scientific">marine metagenome</name>
    <dbReference type="NCBI Taxonomy" id="408172"/>
    <lineage>
        <taxon>unclassified sequences</taxon>
        <taxon>metagenomes</taxon>
        <taxon>ecological metagenomes</taxon>
    </lineage>
</organism>
<sequence length="558" mass="60757">MRSYSTLATMILTLTGLAACDVPPESTADAPAATAADWILTNGRILTVDASFSVVQAIAIQHGRVLAIGSDAEIMALAGPDTKHTDLSGRTVVPGLIDNHMHFVRAAQQWYRHVRWDGINSRAQAFEMIKERARALNRGEWVVVVGGWNFAQFHDNSELFTLSELDAVAPDIPFYIQEGYRRGFANSAALTAAGISDETVFEGPGTLVKDDAANLTGQLVGSAMDLVTAFIPAVADDVWDASLQDTIMSLHQMGLTTVYDVGGNSVTPAHYDAVKRATANDELSMRVFYTLNNFNSIGGSAEEIITALKNHSPDLTGLRFAQFGYGETVYRPMRARPWQVSQEDLDKFQAIAITAAENGWQLNEHSQRDEKIRDMLSVFERVNEINPIGNLRWTIAHNDAISPESVKRAIDLGMVFAVHSSRRNVTPASMQNAGEAGLHMPPARTIHELGGIWGLGSDATTVASPNPFHTLGWVVSGRSGSGDRTLVETVSREAALTAHTRTNAYTLFREDDLGSLEPGKLADFAVLDRDYLTVPEEEIENLRSIMTVVGGKVAYSEL</sequence>
<dbReference type="InterPro" id="IPR013108">
    <property type="entry name" value="Amidohydro_3"/>
</dbReference>
<dbReference type="PANTHER" id="PTHR22642">
    <property type="entry name" value="IMIDAZOLONEPROPIONASE"/>
    <property type="match status" value="1"/>
</dbReference>
<evidence type="ECO:0000259" key="1">
    <source>
        <dbReference type="Pfam" id="PF07969"/>
    </source>
</evidence>
<reference evidence="2" key="1">
    <citation type="submission" date="2018-05" db="EMBL/GenBank/DDBJ databases">
        <authorList>
            <person name="Lanie J.A."/>
            <person name="Ng W.-L."/>
            <person name="Kazmierczak K.M."/>
            <person name="Andrzejewski T.M."/>
            <person name="Davidsen T.M."/>
            <person name="Wayne K.J."/>
            <person name="Tettelin H."/>
            <person name="Glass J.I."/>
            <person name="Rusch D."/>
            <person name="Podicherti R."/>
            <person name="Tsui H.-C.T."/>
            <person name="Winkler M.E."/>
        </authorList>
    </citation>
    <scope>NUCLEOTIDE SEQUENCE</scope>
</reference>
<name>A0A381VMX7_9ZZZZ</name>
<dbReference type="Pfam" id="PF07969">
    <property type="entry name" value="Amidohydro_3"/>
    <property type="match status" value="1"/>
</dbReference>
<dbReference type="InterPro" id="IPR011059">
    <property type="entry name" value="Metal-dep_hydrolase_composite"/>
</dbReference>
<accession>A0A381VMX7</accession>